<keyword evidence="4" id="KW-1185">Reference proteome</keyword>
<sequence>MEQKVGRYLDVLRKSIQQDLAFKDIYDLSDTIKYALKAEDLHKTIPPATTTPGDSSSKPITTSSGMTCYHCKEVGHRASECPKKKRVGLTQDDNESIDPLSEEEGILTPADSGCPMLMIERSCDFPELPIDTRLLPPDESSYPMVVIRRSLITPVPAADPNKWLRHNIFRTRCFSH</sequence>
<comment type="caution">
    <text evidence="3">The sequence shown here is derived from an EMBL/GenBank/DDBJ whole genome shotgun (WGS) entry which is preliminary data.</text>
</comment>
<dbReference type="GO" id="GO:0008270">
    <property type="term" value="F:zinc ion binding"/>
    <property type="evidence" value="ECO:0007669"/>
    <property type="project" value="UniProtKB-KW"/>
</dbReference>
<dbReference type="Proteomes" id="UP000554482">
    <property type="component" value="Unassembled WGS sequence"/>
</dbReference>
<evidence type="ECO:0000256" key="1">
    <source>
        <dbReference type="PROSITE-ProRule" id="PRU00047"/>
    </source>
</evidence>
<accession>A0A7J6WH49</accession>
<dbReference type="AlphaFoldDB" id="A0A7J6WH49"/>
<dbReference type="InterPro" id="IPR001878">
    <property type="entry name" value="Znf_CCHC"/>
</dbReference>
<feature type="non-terminal residue" evidence="3">
    <location>
        <position position="176"/>
    </location>
</feature>
<dbReference type="SUPFAM" id="SSF57756">
    <property type="entry name" value="Retrovirus zinc finger-like domains"/>
    <property type="match status" value="1"/>
</dbReference>
<keyword evidence="1" id="KW-0862">Zinc</keyword>
<dbReference type="Pfam" id="PF00098">
    <property type="entry name" value="zf-CCHC"/>
    <property type="match status" value="1"/>
</dbReference>
<reference evidence="3 4" key="1">
    <citation type="submission" date="2020-06" db="EMBL/GenBank/DDBJ databases">
        <title>Transcriptomic and genomic resources for Thalictrum thalictroides and T. hernandezii: Facilitating candidate gene discovery in an emerging model plant lineage.</title>
        <authorList>
            <person name="Arias T."/>
            <person name="Riano-Pachon D.M."/>
            <person name="Di Stilio V.S."/>
        </authorList>
    </citation>
    <scope>NUCLEOTIDE SEQUENCE [LARGE SCALE GENOMIC DNA]</scope>
    <source>
        <strain evidence="4">cv. WT478/WT964</strain>
        <tissue evidence="3">Leaves</tissue>
    </source>
</reference>
<keyword evidence="1" id="KW-0863">Zinc-finger</keyword>
<feature type="domain" description="CCHC-type" evidence="2">
    <location>
        <begin position="68"/>
        <end position="83"/>
    </location>
</feature>
<evidence type="ECO:0000313" key="4">
    <source>
        <dbReference type="Proteomes" id="UP000554482"/>
    </source>
</evidence>
<organism evidence="3 4">
    <name type="scientific">Thalictrum thalictroides</name>
    <name type="common">Rue-anemone</name>
    <name type="synonym">Anemone thalictroides</name>
    <dbReference type="NCBI Taxonomy" id="46969"/>
    <lineage>
        <taxon>Eukaryota</taxon>
        <taxon>Viridiplantae</taxon>
        <taxon>Streptophyta</taxon>
        <taxon>Embryophyta</taxon>
        <taxon>Tracheophyta</taxon>
        <taxon>Spermatophyta</taxon>
        <taxon>Magnoliopsida</taxon>
        <taxon>Ranunculales</taxon>
        <taxon>Ranunculaceae</taxon>
        <taxon>Thalictroideae</taxon>
        <taxon>Thalictrum</taxon>
    </lineage>
</organism>
<keyword evidence="1" id="KW-0479">Metal-binding</keyword>
<name>A0A7J6WH49_THATH</name>
<dbReference type="SMART" id="SM00343">
    <property type="entry name" value="ZnF_C2HC"/>
    <property type="match status" value="1"/>
</dbReference>
<dbReference type="Gene3D" id="4.10.60.10">
    <property type="entry name" value="Zinc finger, CCHC-type"/>
    <property type="match status" value="1"/>
</dbReference>
<dbReference type="GO" id="GO:0003676">
    <property type="term" value="F:nucleic acid binding"/>
    <property type="evidence" value="ECO:0007669"/>
    <property type="project" value="InterPro"/>
</dbReference>
<dbReference type="InterPro" id="IPR036875">
    <property type="entry name" value="Znf_CCHC_sf"/>
</dbReference>
<evidence type="ECO:0000259" key="2">
    <source>
        <dbReference type="PROSITE" id="PS50158"/>
    </source>
</evidence>
<evidence type="ECO:0000313" key="3">
    <source>
        <dbReference type="EMBL" id="KAF5196671.1"/>
    </source>
</evidence>
<gene>
    <name evidence="3" type="ORF">FRX31_013743</name>
</gene>
<dbReference type="OrthoDB" id="2006318at2759"/>
<proteinExistence type="predicted"/>
<dbReference type="PROSITE" id="PS50158">
    <property type="entry name" value="ZF_CCHC"/>
    <property type="match status" value="1"/>
</dbReference>
<protein>
    <recommendedName>
        <fullName evidence="2">CCHC-type domain-containing protein</fullName>
    </recommendedName>
</protein>
<dbReference type="EMBL" id="JABWDY010015671">
    <property type="protein sequence ID" value="KAF5196671.1"/>
    <property type="molecule type" value="Genomic_DNA"/>
</dbReference>